<reference evidence="3 4" key="1">
    <citation type="journal article" date="2022" name="G3 (Bethesda)">
        <title>Enemy or ally: a genomic approach to elucidate the lifestyle of Phyllosticta citrichinaensis.</title>
        <authorList>
            <person name="Buijs V.A."/>
            <person name="Groenewald J.Z."/>
            <person name="Haridas S."/>
            <person name="LaButti K.M."/>
            <person name="Lipzen A."/>
            <person name="Martin F.M."/>
            <person name="Barry K."/>
            <person name="Grigoriev I.V."/>
            <person name="Crous P.W."/>
            <person name="Seidl M.F."/>
        </authorList>
    </citation>
    <scope>NUCLEOTIDE SEQUENCE [LARGE SCALE GENOMIC DNA]</scope>
    <source>
        <strain evidence="3 4">CBS 129764</strain>
    </source>
</reference>
<feature type="compositionally biased region" description="Polar residues" evidence="1">
    <location>
        <begin position="15"/>
        <end position="37"/>
    </location>
</feature>
<evidence type="ECO:0000313" key="3">
    <source>
        <dbReference type="EMBL" id="KAK8164468.1"/>
    </source>
</evidence>
<evidence type="ECO:0000259" key="2">
    <source>
        <dbReference type="Pfam" id="PF01636"/>
    </source>
</evidence>
<protein>
    <recommendedName>
        <fullName evidence="2">Aminoglycoside phosphotransferase domain-containing protein</fullName>
    </recommendedName>
</protein>
<dbReference type="SUPFAM" id="SSF56112">
    <property type="entry name" value="Protein kinase-like (PK-like)"/>
    <property type="match status" value="1"/>
</dbReference>
<evidence type="ECO:0000256" key="1">
    <source>
        <dbReference type="SAM" id="MobiDB-lite"/>
    </source>
</evidence>
<evidence type="ECO:0000313" key="4">
    <source>
        <dbReference type="Proteomes" id="UP001456524"/>
    </source>
</evidence>
<keyword evidence="4" id="KW-1185">Reference proteome</keyword>
<feature type="domain" description="Aminoglycoside phosphotransferase" evidence="2">
    <location>
        <begin position="70"/>
        <end position="301"/>
    </location>
</feature>
<dbReference type="InterPro" id="IPR002575">
    <property type="entry name" value="Aminoglycoside_PTrfase"/>
</dbReference>
<sequence length="360" mass="39603">MHLHAPLDVAPFSRSAMSPPTLNHSSDLQTPSRAQSPSVDLASIRTLVRDLLPASRSLQQLERFPARLHTIYFLHLRDGSRLVLKCPPSPRTRVLRCEQFSLANESHALEIFTSMTSCPFAVPQILRYEGGSTVIGTPYLLRSHVGGTPLRDLTSRLTSTDRDTINRSLGHFLRFQSSLTGPSFGPLVTVNSGRGARSWREAFMLLVESVLRDAEDMLIALPYDTIRSGIQAKIGALDHVATPRLVALDAGRPENVIIDPRAKEIAGLVGWGATIWGDPLLAAVFWFNDVDNVRGAFWRGLGRPNGVGQGAGEAERLQIYAVFRAAYAVVSQYYRPGQESLQELEGRRSLTRALSELQGA</sequence>
<dbReference type="Pfam" id="PF01636">
    <property type="entry name" value="APH"/>
    <property type="match status" value="1"/>
</dbReference>
<feature type="region of interest" description="Disordered" evidence="1">
    <location>
        <begin position="12"/>
        <end position="37"/>
    </location>
</feature>
<dbReference type="InterPro" id="IPR011009">
    <property type="entry name" value="Kinase-like_dom_sf"/>
</dbReference>
<dbReference type="PANTHER" id="PTHR21310:SF59">
    <property type="entry name" value="AMINOGLYCOSIDE PHOSPHOTRANSFERASE DOMAIN-CONTAINING PROTEIN"/>
    <property type="match status" value="1"/>
</dbReference>
<dbReference type="Proteomes" id="UP001456524">
    <property type="component" value="Unassembled WGS sequence"/>
</dbReference>
<dbReference type="EMBL" id="JBBWUH010000006">
    <property type="protein sequence ID" value="KAK8164468.1"/>
    <property type="molecule type" value="Genomic_DNA"/>
</dbReference>
<name>A0ABR1XS08_9PEZI</name>
<accession>A0ABR1XS08</accession>
<dbReference type="InterPro" id="IPR051678">
    <property type="entry name" value="AGP_Transferase"/>
</dbReference>
<organism evidence="3 4">
    <name type="scientific">Phyllosticta citrichinensis</name>
    <dbReference type="NCBI Taxonomy" id="1130410"/>
    <lineage>
        <taxon>Eukaryota</taxon>
        <taxon>Fungi</taxon>
        <taxon>Dikarya</taxon>
        <taxon>Ascomycota</taxon>
        <taxon>Pezizomycotina</taxon>
        <taxon>Dothideomycetes</taxon>
        <taxon>Dothideomycetes incertae sedis</taxon>
        <taxon>Botryosphaeriales</taxon>
        <taxon>Phyllostictaceae</taxon>
        <taxon>Phyllosticta</taxon>
    </lineage>
</organism>
<proteinExistence type="predicted"/>
<comment type="caution">
    <text evidence="3">The sequence shown here is derived from an EMBL/GenBank/DDBJ whole genome shotgun (WGS) entry which is preliminary data.</text>
</comment>
<dbReference type="PANTHER" id="PTHR21310">
    <property type="entry name" value="AMINOGLYCOSIDE PHOSPHOTRANSFERASE-RELATED-RELATED"/>
    <property type="match status" value="1"/>
</dbReference>
<gene>
    <name evidence="3" type="ORF">IWX90DRAFT_260955</name>
</gene>